<feature type="domain" description="Type II secretion system protein GspF" evidence="7">
    <location>
        <begin position="173"/>
        <end position="301"/>
    </location>
</feature>
<evidence type="ECO:0000313" key="9">
    <source>
        <dbReference type="Proteomes" id="UP000244496"/>
    </source>
</evidence>
<feature type="transmembrane region" description="Helical" evidence="6">
    <location>
        <begin position="134"/>
        <end position="154"/>
    </location>
</feature>
<dbReference type="RefSeq" id="WP_108435105.1">
    <property type="nucleotide sequence ID" value="NZ_CP028918.1"/>
</dbReference>
<evidence type="ECO:0000256" key="2">
    <source>
        <dbReference type="ARBA" id="ARBA00022475"/>
    </source>
</evidence>
<protein>
    <submittedName>
        <fullName evidence="8">Type II secretion system protein</fullName>
    </submittedName>
</protein>
<evidence type="ECO:0000256" key="6">
    <source>
        <dbReference type="SAM" id="Phobius"/>
    </source>
</evidence>
<comment type="subcellular location">
    <subcellularLocation>
        <location evidence="1">Cell membrane</location>
        <topology evidence="1">Multi-pass membrane protein</topology>
    </subcellularLocation>
</comment>
<dbReference type="EMBL" id="CP028918">
    <property type="protein sequence ID" value="AWB48286.1"/>
    <property type="molecule type" value="Genomic_DNA"/>
</dbReference>
<dbReference type="InterPro" id="IPR018076">
    <property type="entry name" value="T2SS_GspF_dom"/>
</dbReference>
<dbReference type="PANTHER" id="PTHR35007:SF2">
    <property type="entry name" value="PILUS ASSEMBLE PROTEIN"/>
    <property type="match status" value="1"/>
</dbReference>
<evidence type="ECO:0000259" key="7">
    <source>
        <dbReference type="Pfam" id="PF00482"/>
    </source>
</evidence>
<evidence type="ECO:0000256" key="1">
    <source>
        <dbReference type="ARBA" id="ARBA00004651"/>
    </source>
</evidence>
<sequence>MLAALTANPAPLLAFVAVSSAALALLMPYLRRDTLALRLAMVATEAEALRRGTRGETRELRGFAALFDALSRRFDLLRRLPGSEAAAKLQMAGMRGPSALATYLGMRFLGAVALGPLTFLYLRMVIKIDQPLPVIALMGLGGSLFGFLLPAILLQNRVIKRQQSIQRAWPNALDLLLICVESGMGIDQALRKVADEIGMDSVDLAEELTLTVSELSYLPDRRMAYENLAARTGLETVRSVIASLKQAERHGTSLGASLRVLAQENRDLRLQAAEKKAASLPPKLTVPMILFFLPVLFAVIISPAIMQVMAL</sequence>
<dbReference type="KEGG" id="geh:HYN69_06965"/>
<dbReference type="OrthoDB" id="9810662at2"/>
<keyword evidence="3 6" id="KW-0812">Transmembrane</keyword>
<feature type="transmembrane region" description="Helical" evidence="6">
    <location>
        <begin position="284"/>
        <end position="306"/>
    </location>
</feature>
<dbReference type="AlphaFoldDB" id="A0A2S0UKF6"/>
<gene>
    <name evidence="8" type="ORF">HYN69_06965</name>
</gene>
<feature type="transmembrane region" description="Helical" evidence="6">
    <location>
        <begin position="100"/>
        <end position="122"/>
    </location>
</feature>
<proteinExistence type="predicted"/>
<keyword evidence="4 6" id="KW-1133">Transmembrane helix</keyword>
<reference evidence="8 9" key="1">
    <citation type="submission" date="2018-04" db="EMBL/GenBank/DDBJ databases">
        <title>Genome sequencing of Gemmobacter.</title>
        <authorList>
            <person name="Yi H."/>
            <person name="Baek M.-G."/>
        </authorList>
    </citation>
    <scope>NUCLEOTIDE SEQUENCE [LARGE SCALE GENOMIC DNA]</scope>
    <source>
        <strain evidence="8 9">HYN0069</strain>
    </source>
</reference>
<keyword evidence="5 6" id="KW-0472">Membrane</keyword>
<accession>A0A2S0UKF6</accession>
<dbReference type="Pfam" id="PF00482">
    <property type="entry name" value="T2SSF"/>
    <property type="match status" value="1"/>
</dbReference>
<feature type="transmembrane region" description="Helical" evidence="6">
    <location>
        <begin position="12"/>
        <end position="30"/>
    </location>
</feature>
<name>A0A2S0UKF6_9RHOB</name>
<keyword evidence="9" id="KW-1185">Reference proteome</keyword>
<evidence type="ECO:0000313" key="8">
    <source>
        <dbReference type="EMBL" id="AWB48286.1"/>
    </source>
</evidence>
<dbReference type="PANTHER" id="PTHR35007">
    <property type="entry name" value="INTEGRAL MEMBRANE PROTEIN-RELATED"/>
    <property type="match status" value="1"/>
</dbReference>
<keyword evidence="2" id="KW-1003">Cell membrane</keyword>
<organism evidence="8 9">
    <name type="scientific">Paragemmobacter aquarius</name>
    <dbReference type="NCBI Taxonomy" id="2169400"/>
    <lineage>
        <taxon>Bacteria</taxon>
        <taxon>Pseudomonadati</taxon>
        <taxon>Pseudomonadota</taxon>
        <taxon>Alphaproteobacteria</taxon>
        <taxon>Rhodobacterales</taxon>
        <taxon>Paracoccaceae</taxon>
        <taxon>Paragemmobacter</taxon>
    </lineage>
</organism>
<evidence type="ECO:0000256" key="5">
    <source>
        <dbReference type="ARBA" id="ARBA00023136"/>
    </source>
</evidence>
<evidence type="ECO:0000256" key="3">
    <source>
        <dbReference type="ARBA" id="ARBA00022692"/>
    </source>
</evidence>
<dbReference type="Proteomes" id="UP000244496">
    <property type="component" value="Chromosome"/>
</dbReference>
<dbReference type="GO" id="GO:0005886">
    <property type="term" value="C:plasma membrane"/>
    <property type="evidence" value="ECO:0007669"/>
    <property type="project" value="UniProtKB-SubCell"/>
</dbReference>
<evidence type="ECO:0000256" key="4">
    <source>
        <dbReference type="ARBA" id="ARBA00022989"/>
    </source>
</evidence>